<sequence length="302" mass="34260">MSANVSIPKAGAGADLRKFMEKRLDRNNGGLGYDQFMNLVLDNAVELVSRTEKKEIGMTVIRGNSVLMWECLDRFNRPSCLIRRHQRRTRRAKRRQKRRLMTKQLLNSNAEGIFLVLSRLGGGTCFDSLPQGYSSSLENYGHHFEPFGILGFPFFESLDWWISSPGGCMVLIVRYKVFVGNMPYNADQDALKHFFKCVKDELLSIRLLTDKKSNESRGCAFVEFSGAGAMKKALAMTGSELNGRKLRIEPSAAGGGKSRKRTQRINRNKKLVEREIKKKRKVWAAKKKTEKESQDGQKTSPT</sequence>
<feature type="compositionally biased region" description="Basic residues" evidence="3">
    <location>
        <begin position="277"/>
        <end position="286"/>
    </location>
</feature>
<dbReference type="InterPro" id="IPR034228">
    <property type="entry name" value="Nop6_RRM"/>
</dbReference>
<dbReference type="Pfam" id="PF00076">
    <property type="entry name" value="RRM_1"/>
    <property type="match status" value="1"/>
</dbReference>
<feature type="compositionally biased region" description="Basic residues" evidence="3">
    <location>
        <begin position="257"/>
        <end position="269"/>
    </location>
</feature>
<reference evidence="5 6" key="1">
    <citation type="submission" date="2020-04" db="EMBL/GenBank/DDBJ databases">
        <title>Perkinsus olseni comparative genomics.</title>
        <authorList>
            <person name="Bogema D.R."/>
        </authorList>
    </citation>
    <scope>NUCLEOTIDE SEQUENCE [LARGE SCALE GENOMIC DNA]</scope>
    <source>
        <strain evidence="5 6">ATCC PRA-207</strain>
    </source>
</reference>
<dbReference type="SMART" id="SM00360">
    <property type="entry name" value="RRM"/>
    <property type="match status" value="1"/>
</dbReference>
<dbReference type="InterPro" id="IPR012677">
    <property type="entry name" value="Nucleotide-bd_a/b_plait_sf"/>
</dbReference>
<gene>
    <name evidence="5" type="ORF">FOZ63_028200</name>
</gene>
<dbReference type="InterPro" id="IPR034098">
    <property type="entry name" value="Sm_G"/>
</dbReference>
<feature type="domain" description="RRM" evidence="4">
    <location>
        <begin position="175"/>
        <end position="253"/>
    </location>
</feature>
<dbReference type="GO" id="GO:0000398">
    <property type="term" value="P:mRNA splicing, via spliceosome"/>
    <property type="evidence" value="ECO:0007669"/>
    <property type="project" value="InterPro"/>
</dbReference>
<dbReference type="Proteomes" id="UP000553632">
    <property type="component" value="Unassembled WGS sequence"/>
</dbReference>
<keyword evidence="1 2" id="KW-0694">RNA-binding</keyword>
<dbReference type="GO" id="GO:0005681">
    <property type="term" value="C:spliceosomal complex"/>
    <property type="evidence" value="ECO:0007669"/>
    <property type="project" value="InterPro"/>
</dbReference>
<dbReference type="PANTHER" id="PTHR23236">
    <property type="entry name" value="EUKARYOTIC TRANSLATION INITIATION FACTOR 4B/4H"/>
    <property type="match status" value="1"/>
</dbReference>
<name>A0A7J6UJC9_PEROL</name>
<comment type="caution">
    <text evidence="5">The sequence shown here is derived from an EMBL/GenBank/DDBJ whole genome shotgun (WGS) entry which is preliminary data.</text>
</comment>
<dbReference type="InterPro" id="IPR010920">
    <property type="entry name" value="LSM_dom_sf"/>
</dbReference>
<keyword evidence="6" id="KW-1185">Reference proteome</keyword>
<evidence type="ECO:0000313" key="6">
    <source>
        <dbReference type="Proteomes" id="UP000553632"/>
    </source>
</evidence>
<proteinExistence type="predicted"/>
<evidence type="ECO:0000259" key="4">
    <source>
        <dbReference type="PROSITE" id="PS50102"/>
    </source>
</evidence>
<dbReference type="GO" id="GO:0003723">
    <property type="term" value="F:RNA binding"/>
    <property type="evidence" value="ECO:0007669"/>
    <property type="project" value="UniProtKB-UniRule"/>
</dbReference>
<evidence type="ECO:0000256" key="2">
    <source>
        <dbReference type="PROSITE-ProRule" id="PRU00176"/>
    </source>
</evidence>
<organism evidence="5 6">
    <name type="scientific">Perkinsus olseni</name>
    <name type="common">Perkinsus atlanticus</name>
    <dbReference type="NCBI Taxonomy" id="32597"/>
    <lineage>
        <taxon>Eukaryota</taxon>
        <taxon>Sar</taxon>
        <taxon>Alveolata</taxon>
        <taxon>Perkinsozoa</taxon>
        <taxon>Perkinsea</taxon>
        <taxon>Perkinsida</taxon>
        <taxon>Perkinsidae</taxon>
        <taxon>Perkinsus</taxon>
    </lineage>
</organism>
<dbReference type="CDD" id="cd01719">
    <property type="entry name" value="Sm_G"/>
    <property type="match status" value="1"/>
</dbReference>
<dbReference type="InterPro" id="IPR001163">
    <property type="entry name" value="Sm_dom_euk/arc"/>
</dbReference>
<accession>A0A7J6UJC9</accession>
<dbReference type="SUPFAM" id="SSF54928">
    <property type="entry name" value="RNA-binding domain, RBD"/>
    <property type="match status" value="1"/>
</dbReference>
<protein>
    <recommendedName>
        <fullName evidence="4">RRM domain-containing protein</fullName>
    </recommendedName>
</protein>
<dbReference type="CDD" id="cd12400">
    <property type="entry name" value="RRM_Nop6"/>
    <property type="match status" value="1"/>
</dbReference>
<dbReference type="PANTHER" id="PTHR23236:SF11">
    <property type="entry name" value="EUKARYOTIC TRANSLATION INITIATION FACTOR 4H"/>
    <property type="match status" value="1"/>
</dbReference>
<dbReference type="InterPro" id="IPR035979">
    <property type="entry name" value="RBD_domain_sf"/>
</dbReference>
<dbReference type="Pfam" id="PF01423">
    <property type="entry name" value="LSM"/>
    <property type="match status" value="1"/>
</dbReference>
<evidence type="ECO:0000313" key="5">
    <source>
        <dbReference type="EMBL" id="KAF4757399.1"/>
    </source>
</evidence>
<dbReference type="SUPFAM" id="SSF50182">
    <property type="entry name" value="Sm-like ribonucleoproteins"/>
    <property type="match status" value="1"/>
</dbReference>
<dbReference type="InterPro" id="IPR000504">
    <property type="entry name" value="RRM_dom"/>
</dbReference>
<dbReference type="Gene3D" id="2.30.30.100">
    <property type="match status" value="1"/>
</dbReference>
<dbReference type="EMBL" id="JABANO010002694">
    <property type="protein sequence ID" value="KAF4757399.1"/>
    <property type="molecule type" value="Genomic_DNA"/>
</dbReference>
<dbReference type="SMART" id="SM00651">
    <property type="entry name" value="Sm"/>
    <property type="match status" value="1"/>
</dbReference>
<evidence type="ECO:0000256" key="3">
    <source>
        <dbReference type="SAM" id="MobiDB-lite"/>
    </source>
</evidence>
<evidence type="ECO:0000256" key="1">
    <source>
        <dbReference type="ARBA" id="ARBA00022884"/>
    </source>
</evidence>
<feature type="region of interest" description="Disordered" evidence="3">
    <location>
        <begin position="249"/>
        <end position="302"/>
    </location>
</feature>
<dbReference type="Gene3D" id="3.30.70.330">
    <property type="match status" value="1"/>
</dbReference>
<dbReference type="PROSITE" id="PS50102">
    <property type="entry name" value="RRM"/>
    <property type="match status" value="1"/>
</dbReference>
<dbReference type="AlphaFoldDB" id="A0A7J6UJC9"/>